<dbReference type="InterPro" id="IPR054722">
    <property type="entry name" value="PolX-like_BBD"/>
</dbReference>
<accession>A0A6L2MSW8</accession>
<keyword evidence="5" id="KW-0808">Transferase</keyword>
<evidence type="ECO:0000259" key="4">
    <source>
        <dbReference type="Pfam" id="PF25597"/>
    </source>
</evidence>
<dbReference type="PANTHER" id="PTHR11439:SF495">
    <property type="entry name" value="REVERSE TRANSCRIPTASE, RNA-DEPENDENT DNA POLYMERASE-RELATED"/>
    <property type="match status" value="1"/>
</dbReference>
<feature type="domain" description="Retroviral polymerase SH3-like" evidence="4">
    <location>
        <begin position="386"/>
        <end position="442"/>
    </location>
</feature>
<dbReference type="PANTHER" id="PTHR11439">
    <property type="entry name" value="GAG-POL-RELATED RETROTRANSPOSON"/>
    <property type="match status" value="1"/>
</dbReference>
<keyword evidence="5" id="KW-0695">RNA-directed DNA polymerase</keyword>
<dbReference type="InterPro" id="IPR057670">
    <property type="entry name" value="SH3_retrovirus"/>
</dbReference>
<dbReference type="GO" id="GO:0003964">
    <property type="term" value="F:RNA-directed DNA polymerase activity"/>
    <property type="evidence" value="ECO:0007669"/>
    <property type="project" value="UniProtKB-KW"/>
</dbReference>
<feature type="region of interest" description="Disordered" evidence="1">
    <location>
        <begin position="54"/>
        <end position="78"/>
    </location>
</feature>
<sequence length="1387" mass="156728">MAFISSAKHSIGNGEVNTASSNVPTASTNVTTIDEDDMEEMDIKWNMALLSMRADKAPRNQDRGRRDTYRQGSKAKEQAPKALMAIDGVGWDWSYMANDEEDHALVADEEAPIEFALMANTNTESKELENLKKEKEVVGGKLAGLLTASKDLDNLIESQRPSPTIESSLEEDQNRNPSASENVTSPITPKQFVKFVKASDSQSKTKIYEKETPKKPPVKYAKQYIKPNKKPNIRGNQRNWNNLKSHQLGNISYLSDYEPFDGGYVSFGQGGCKITRKGTIKTSKLEFENVYFVKDLKYNLFSVSQICDNKNSVLFTYSECIVLGRDFKLLDDANILLRTPRQHNMYSIDLNNIVPHKDLTCLVAKASADECNLWHMRLGFLKPFGCHVMILNTLDNLGKFEEKGDEGYFLGYSMSSKAFRVFNKRTKRIEENFHIEFLENKAIEKGFAPNWLFDIDSLTKSMNYVPVVDAGTNSTNFSEHLESTSSQPQDACNTDAPESSGNSNPTATSTNPPADQLDTLTVETPIPTFEDILGVTTNLEESKGVEADVRNIETTIIASPTPTLRIHRDHPKSQIVGPVDTLIQTRNKSKESPRRFLMLFKTQVRTKWVLKNKKDERGIVIRNKARLVAQGHTQEEEIDYDEVFAPVARIEAIKLFLAYASFMGFTRIEALMHEKFQMSAMGELNFFLGLQVLQKKDGIFLSQDKYVGDILKKFRYSDVRSLNTLMDKENPWGKDGTRKDVDLYLYRSMIESLMYLTASRPDIMFAVCACARHQVTPKECHLHAVKRIFRYLKGHLKLGLLYPKDSPFNLVAYSDSDYGGATQDCKSTSGGCQFLDRRLISWQCKKQTIVATSTTESEYVAAASCCGQVLLSMSYETLSKEISTSILHLARIAQSSTLPPVADEPASPEVEINRLKERVILEDKERVIGARSSDDAPIKEKRINEEEVTAERLSSDTEEVRLDEGEVATKRTSKDTEEMATVLTTMNAATVLVSGAAEVPIGSGSIPTTGAEVPTGSDVVPTASPIFATATVVTPYRRRKGKEGLVESKTLKKQKLQKQIDAQVAKELEEQLAREDQKRAEQIARDAEIARIHAEEELQSMIESLDSNNETVAKYLEEYRQFSSELPMERRIELISDLVKYQENYTKAKDFKGMTFKEVEVKFNSVCKQMEDFIPMGSKEEAERIKRKEVTEEKIKEMIQLVPIEEVYVEALQVKHPIIDWEVHTEGQRAYWKITSTRPPTSDKEMELWVELSRLYEPDKEDQLLSSQKRFSTCDDQLQASSGELLTDDRRFDSKDIQHCKFSKIARRIVGNKMNKAFPLLVRKFPLPKGTSHCLKKKNATARRKVMPLPEDCTAVIVKKKLSVKDESFLKISALCPALYSSNNCKL</sequence>
<evidence type="ECO:0000313" key="5">
    <source>
        <dbReference type="EMBL" id="GEU76437.1"/>
    </source>
</evidence>
<feature type="domain" description="Reverse transcriptase Ty1/copia-type" evidence="2">
    <location>
        <begin position="604"/>
        <end position="661"/>
    </location>
</feature>
<organism evidence="5">
    <name type="scientific">Tanacetum cinerariifolium</name>
    <name type="common">Dalmatian daisy</name>
    <name type="synonym">Chrysanthemum cinerariifolium</name>
    <dbReference type="NCBI Taxonomy" id="118510"/>
    <lineage>
        <taxon>Eukaryota</taxon>
        <taxon>Viridiplantae</taxon>
        <taxon>Streptophyta</taxon>
        <taxon>Embryophyta</taxon>
        <taxon>Tracheophyta</taxon>
        <taxon>Spermatophyta</taxon>
        <taxon>Magnoliopsida</taxon>
        <taxon>eudicotyledons</taxon>
        <taxon>Gunneridae</taxon>
        <taxon>Pentapetalae</taxon>
        <taxon>asterids</taxon>
        <taxon>campanulids</taxon>
        <taxon>Asterales</taxon>
        <taxon>Asteraceae</taxon>
        <taxon>Asteroideae</taxon>
        <taxon>Anthemideae</taxon>
        <taxon>Anthemidinae</taxon>
        <taxon>Tanacetum</taxon>
    </lineage>
</organism>
<dbReference type="EMBL" id="BKCJ010007280">
    <property type="protein sequence ID" value="GEU76437.1"/>
    <property type="molecule type" value="Genomic_DNA"/>
</dbReference>
<dbReference type="Pfam" id="PF22936">
    <property type="entry name" value="Pol_BBD"/>
    <property type="match status" value="1"/>
</dbReference>
<gene>
    <name evidence="5" type="ORF">Tci_048415</name>
</gene>
<feature type="region of interest" description="Disordered" evidence="1">
    <location>
        <begin position="476"/>
        <end position="518"/>
    </location>
</feature>
<reference evidence="5" key="1">
    <citation type="journal article" date="2019" name="Sci. Rep.">
        <title>Draft genome of Tanacetum cinerariifolium, the natural source of mosquito coil.</title>
        <authorList>
            <person name="Yamashiro T."/>
            <person name="Shiraishi A."/>
            <person name="Satake H."/>
            <person name="Nakayama K."/>
        </authorList>
    </citation>
    <scope>NUCLEOTIDE SEQUENCE</scope>
</reference>
<dbReference type="Pfam" id="PF07727">
    <property type="entry name" value="RVT_2"/>
    <property type="match status" value="1"/>
</dbReference>
<evidence type="ECO:0000256" key="1">
    <source>
        <dbReference type="SAM" id="MobiDB-lite"/>
    </source>
</evidence>
<feature type="domain" description="Retrovirus-related Pol polyprotein from transposon TNT 1-94-like beta-barrel" evidence="3">
    <location>
        <begin position="245"/>
        <end position="309"/>
    </location>
</feature>
<feature type="region of interest" description="Disordered" evidence="1">
    <location>
        <begin position="1"/>
        <end position="23"/>
    </location>
</feature>
<keyword evidence="5" id="KW-0548">Nucleotidyltransferase</keyword>
<feature type="region of interest" description="Disordered" evidence="1">
    <location>
        <begin position="160"/>
        <end position="186"/>
    </location>
</feature>
<evidence type="ECO:0000259" key="3">
    <source>
        <dbReference type="Pfam" id="PF22936"/>
    </source>
</evidence>
<dbReference type="CDD" id="cd09272">
    <property type="entry name" value="RNase_HI_RT_Ty1"/>
    <property type="match status" value="1"/>
</dbReference>
<dbReference type="Pfam" id="PF25597">
    <property type="entry name" value="SH3_retrovirus"/>
    <property type="match status" value="1"/>
</dbReference>
<comment type="caution">
    <text evidence="5">The sequence shown here is derived from an EMBL/GenBank/DDBJ whole genome shotgun (WGS) entry which is preliminary data.</text>
</comment>
<protein>
    <submittedName>
        <fullName evidence="5">Ribonuclease H-like domain, reverse transcriptase, RNA-dependent DNA polymerase</fullName>
    </submittedName>
</protein>
<name>A0A6L2MSW8_TANCI</name>
<proteinExistence type="predicted"/>
<dbReference type="InterPro" id="IPR013103">
    <property type="entry name" value="RVT_2"/>
</dbReference>
<feature type="compositionally biased region" description="Polar residues" evidence="1">
    <location>
        <begin position="175"/>
        <end position="186"/>
    </location>
</feature>
<evidence type="ECO:0000259" key="2">
    <source>
        <dbReference type="Pfam" id="PF07727"/>
    </source>
</evidence>